<dbReference type="Proteomes" id="UP000664601">
    <property type="component" value="Unassembled WGS sequence"/>
</dbReference>
<dbReference type="SMART" id="SM00507">
    <property type="entry name" value="HNHc"/>
    <property type="match status" value="1"/>
</dbReference>
<dbReference type="EMBL" id="JAFREM010000027">
    <property type="protein sequence ID" value="MBO1307814.1"/>
    <property type="molecule type" value="Genomic_DNA"/>
</dbReference>
<dbReference type="GO" id="GO:0004519">
    <property type="term" value="F:endonuclease activity"/>
    <property type="evidence" value="ECO:0007669"/>
    <property type="project" value="UniProtKB-KW"/>
</dbReference>
<keyword evidence="3" id="KW-1185">Reference proteome</keyword>
<comment type="caution">
    <text evidence="2">The sequence shown here is derived from an EMBL/GenBank/DDBJ whole genome shotgun (WGS) entry which is preliminary data.</text>
</comment>
<reference evidence="2 3" key="1">
    <citation type="submission" date="2021-03" db="EMBL/GenBank/DDBJ databases">
        <title>Enterococcal diversity collection.</title>
        <authorList>
            <person name="Gilmore M.S."/>
            <person name="Schwartzman J."/>
            <person name="Van Tyne D."/>
            <person name="Martin M."/>
            <person name="Earl A.M."/>
            <person name="Manson A.L."/>
            <person name="Straub T."/>
            <person name="Salamzade R."/>
            <person name="Saavedra J."/>
            <person name="Lebreton F."/>
            <person name="Prichula J."/>
            <person name="Schaufler K."/>
            <person name="Gaca A."/>
            <person name="Sgardioli B."/>
            <person name="Wagenaar J."/>
            <person name="Strong T."/>
        </authorList>
    </citation>
    <scope>NUCLEOTIDE SEQUENCE [LARGE SCALE GENOMIC DNA]</scope>
    <source>
        <strain evidence="2 3">669A</strain>
    </source>
</reference>
<dbReference type="InterPro" id="IPR003615">
    <property type="entry name" value="HNH_nuc"/>
</dbReference>
<dbReference type="InterPro" id="IPR002711">
    <property type="entry name" value="HNH"/>
</dbReference>
<protein>
    <submittedName>
        <fullName evidence="2">HNH endonuclease</fullName>
    </submittedName>
</protein>
<keyword evidence="2" id="KW-0540">Nuclease</keyword>
<sequence>MNNGIFEKTDFGIYHFADIIDGVLENTFPYIVNISAIFGEGEIQYYLKPFKKHSCFHSFIGFIVDSVFQEDPGFIDTNSKDRMLYLDHWFVKYGFVDGRFDEWAKSKGFEIDQASVDDIDEYLEAVILSEEYENLIFQISNEVFYLMFSNRKIMLRFNHLISNYLRTLNKTEIIPDNLCYLKKDGKLKRRALPKWVKDAVFFRDRGRCVLCNKDLSNLVSRQNLNNYDHIVPLNFYGFNDVTNIQLLCEKCNKKKGGNYISTSQVYEKWYR</sequence>
<evidence type="ECO:0000313" key="2">
    <source>
        <dbReference type="EMBL" id="MBO1307814.1"/>
    </source>
</evidence>
<evidence type="ECO:0000313" key="3">
    <source>
        <dbReference type="Proteomes" id="UP000664601"/>
    </source>
</evidence>
<keyword evidence="2" id="KW-0378">Hydrolase</keyword>
<keyword evidence="2" id="KW-0255">Endonuclease</keyword>
<proteinExistence type="predicted"/>
<evidence type="ECO:0000259" key="1">
    <source>
        <dbReference type="SMART" id="SM00507"/>
    </source>
</evidence>
<dbReference type="Gene3D" id="1.10.30.50">
    <property type="match status" value="1"/>
</dbReference>
<gene>
    <name evidence="2" type="ORF">JZO70_16690</name>
</gene>
<organism evidence="2 3">
    <name type="scientific">Candidatus Enterococcus moelleringii</name>
    <dbReference type="NCBI Taxonomy" id="2815325"/>
    <lineage>
        <taxon>Bacteria</taxon>
        <taxon>Bacillati</taxon>
        <taxon>Bacillota</taxon>
        <taxon>Bacilli</taxon>
        <taxon>Lactobacillales</taxon>
        <taxon>Enterococcaceae</taxon>
        <taxon>Enterococcus</taxon>
    </lineage>
</organism>
<accession>A0ABS3LDW2</accession>
<name>A0ABS3LDW2_9ENTE</name>
<feature type="domain" description="HNH nuclease" evidence="1">
    <location>
        <begin position="195"/>
        <end position="253"/>
    </location>
</feature>
<dbReference type="RefSeq" id="WP_207674806.1">
    <property type="nucleotide sequence ID" value="NZ_JAFREM010000027.1"/>
</dbReference>
<dbReference type="CDD" id="cd00085">
    <property type="entry name" value="HNHc"/>
    <property type="match status" value="1"/>
</dbReference>
<dbReference type="Pfam" id="PF01844">
    <property type="entry name" value="HNH"/>
    <property type="match status" value="1"/>
</dbReference>